<protein>
    <submittedName>
        <fullName evidence="3">Uncharacterized protein</fullName>
    </submittedName>
</protein>
<feature type="compositionally biased region" description="Low complexity" evidence="1">
    <location>
        <begin position="177"/>
        <end position="218"/>
    </location>
</feature>
<sequence>MKPTTAGVAVWSGLAAVVAADALPVDSIPLQCVRICGPIVELTSVCNTNVEARRRALKRRRVDDATAEIRGPRVSYGRTREHECNGSRCKEENKAVNLEKKAFSVIIQAPTSFPPDLLDLTEETATARPTRIFPIVETTSAVPTANNPPPPPTDDTDANGNGDDGDDDGDDGEPEISSTAAPAPSTSTSTSTRTTASRSKTSVADASATSTRTAAGAETDAEQAEWWMPDDAEEQCVCLNNSFDVARLTALCASCVGQTGDSTNNIDIIVSTCKFKPETYSPNLDSVASNVRVKATKPTVQVSAAGGGTNAALAQEAGAGSCVDVKSRLAVALAAGAVTWLAMAI</sequence>
<dbReference type="EMBL" id="JAPDFR010000002">
    <property type="protein sequence ID" value="KAK0390099.1"/>
    <property type="molecule type" value="Genomic_DNA"/>
</dbReference>
<feature type="compositionally biased region" description="Acidic residues" evidence="1">
    <location>
        <begin position="163"/>
        <end position="174"/>
    </location>
</feature>
<proteinExistence type="predicted"/>
<gene>
    <name evidence="3" type="ORF">NLU13_3672</name>
</gene>
<evidence type="ECO:0000256" key="2">
    <source>
        <dbReference type="SAM" id="SignalP"/>
    </source>
</evidence>
<feature type="signal peptide" evidence="2">
    <location>
        <begin position="1"/>
        <end position="20"/>
    </location>
</feature>
<comment type="caution">
    <text evidence="3">The sequence shown here is derived from an EMBL/GenBank/DDBJ whole genome shotgun (WGS) entry which is preliminary data.</text>
</comment>
<dbReference type="Proteomes" id="UP001175261">
    <property type="component" value="Unassembled WGS sequence"/>
</dbReference>
<organism evidence="3 4">
    <name type="scientific">Sarocladium strictum</name>
    <name type="common">Black bundle disease fungus</name>
    <name type="synonym">Acremonium strictum</name>
    <dbReference type="NCBI Taxonomy" id="5046"/>
    <lineage>
        <taxon>Eukaryota</taxon>
        <taxon>Fungi</taxon>
        <taxon>Dikarya</taxon>
        <taxon>Ascomycota</taxon>
        <taxon>Pezizomycotina</taxon>
        <taxon>Sordariomycetes</taxon>
        <taxon>Hypocreomycetidae</taxon>
        <taxon>Hypocreales</taxon>
        <taxon>Sarocladiaceae</taxon>
        <taxon>Sarocladium</taxon>
    </lineage>
</organism>
<name>A0AA39GPB6_SARSR</name>
<evidence type="ECO:0000256" key="1">
    <source>
        <dbReference type="SAM" id="MobiDB-lite"/>
    </source>
</evidence>
<keyword evidence="4" id="KW-1185">Reference proteome</keyword>
<feature type="chain" id="PRO_5041203722" evidence="2">
    <location>
        <begin position="21"/>
        <end position="345"/>
    </location>
</feature>
<dbReference type="AlphaFoldDB" id="A0AA39GPB6"/>
<evidence type="ECO:0000313" key="3">
    <source>
        <dbReference type="EMBL" id="KAK0390099.1"/>
    </source>
</evidence>
<keyword evidence="2" id="KW-0732">Signal</keyword>
<reference evidence="3" key="1">
    <citation type="submission" date="2022-10" db="EMBL/GenBank/DDBJ databases">
        <title>Determination and structural analysis of whole genome sequence of Sarocladium strictum F4-1.</title>
        <authorList>
            <person name="Hu L."/>
            <person name="Jiang Y."/>
        </authorList>
    </citation>
    <scope>NUCLEOTIDE SEQUENCE</scope>
    <source>
        <strain evidence="3">F4-1</strain>
    </source>
</reference>
<feature type="region of interest" description="Disordered" evidence="1">
    <location>
        <begin position="129"/>
        <end position="222"/>
    </location>
</feature>
<accession>A0AA39GPB6</accession>
<evidence type="ECO:0000313" key="4">
    <source>
        <dbReference type="Proteomes" id="UP001175261"/>
    </source>
</evidence>